<dbReference type="PANTHER" id="PTHR43327">
    <property type="entry name" value="STOMATIN-LIKE PROTEIN 2, MITOCHONDRIAL"/>
    <property type="match status" value="1"/>
</dbReference>
<comment type="caution">
    <text evidence="2">The sequence shown here is derived from an EMBL/GenBank/DDBJ whole genome shotgun (WGS) entry which is preliminary data.</text>
</comment>
<evidence type="ECO:0000313" key="2">
    <source>
        <dbReference type="EMBL" id="KAG6759295.1"/>
    </source>
</evidence>
<feature type="domain" description="Band 7" evidence="1">
    <location>
        <begin position="15"/>
        <end position="109"/>
    </location>
</feature>
<sequence length="321" mass="36386">MDPSSFRDELADRLSLLVKQLDVHCETKTKDNDFLTVVASVQYRALAEKAADAFYKFSNTKEQIQAYVFDVIWASVPKLDLFSAFEQNNEIAKSVKDELERAMSRYGYEPDKNMKKEMNEINAPAKMARQAIVDGRRDIVLSFSGNVAGTHSKDLMDTILVIQYFDTMNAVVVYQSECISILLALPCVISIRHMVSDAEDLVSEMDKKTLEFDEYAQSALTRMSIEPAMFEKSWLWFRSSGDFVSEGYEFRVLFYLDSTAADLPPKAKHFLKMQEARLVTDGVPYCAVVSSFVKLEDLRGPRSEEAIQIAKHVKELGPLSS</sequence>
<proteinExistence type="predicted"/>
<keyword evidence="3" id="KW-1185">Reference proteome</keyword>
<organism evidence="2 3">
    <name type="scientific">Populus tomentosa</name>
    <name type="common">Chinese white poplar</name>
    <dbReference type="NCBI Taxonomy" id="118781"/>
    <lineage>
        <taxon>Eukaryota</taxon>
        <taxon>Viridiplantae</taxon>
        <taxon>Streptophyta</taxon>
        <taxon>Embryophyta</taxon>
        <taxon>Tracheophyta</taxon>
        <taxon>Spermatophyta</taxon>
        <taxon>Magnoliopsida</taxon>
        <taxon>eudicotyledons</taxon>
        <taxon>Gunneridae</taxon>
        <taxon>Pentapetalae</taxon>
        <taxon>rosids</taxon>
        <taxon>fabids</taxon>
        <taxon>Malpighiales</taxon>
        <taxon>Salicaceae</taxon>
        <taxon>Saliceae</taxon>
        <taxon>Populus</taxon>
    </lineage>
</organism>
<dbReference type="Proteomes" id="UP000886885">
    <property type="component" value="Chromosome 10A"/>
</dbReference>
<dbReference type="EMBL" id="JAAWWB010000019">
    <property type="protein sequence ID" value="KAG6759295.1"/>
    <property type="molecule type" value="Genomic_DNA"/>
</dbReference>
<evidence type="ECO:0000313" key="3">
    <source>
        <dbReference type="Proteomes" id="UP000886885"/>
    </source>
</evidence>
<dbReference type="OrthoDB" id="434619at2759"/>
<accession>A0A8X7Z9B4</accession>
<dbReference type="InterPro" id="IPR001107">
    <property type="entry name" value="Band_7"/>
</dbReference>
<dbReference type="InterPro" id="IPR050710">
    <property type="entry name" value="Band7/mec-2_domain"/>
</dbReference>
<dbReference type="AlphaFoldDB" id="A0A8X7Z9B4"/>
<evidence type="ECO:0000259" key="1">
    <source>
        <dbReference type="Pfam" id="PF01145"/>
    </source>
</evidence>
<protein>
    <recommendedName>
        <fullName evidence="1">Band 7 domain-containing protein</fullName>
    </recommendedName>
</protein>
<name>A0A8X7Z9B4_POPTO</name>
<reference evidence="2" key="1">
    <citation type="journal article" date="2020" name="bioRxiv">
        <title>Hybrid origin of Populus tomentosa Carr. identified through genome sequencing and phylogenomic analysis.</title>
        <authorList>
            <person name="An X."/>
            <person name="Gao K."/>
            <person name="Chen Z."/>
            <person name="Li J."/>
            <person name="Yang X."/>
            <person name="Yang X."/>
            <person name="Zhou J."/>
            <person name="Guo T."/>
            <person name="Zhao T."/>
            <person name="Huang S."/>
            <person name="Miao D."/>
            <person name="Khan W.U."/>
            <person name="Rao P."/>
            <person name="Ye M."/>
            <person name="Lei B."/>
            <person name="Liao W."/>
            <person name="Wang J."/>
            <person name="Ji L."/>
            <person name="Li Y."/>
            <person name="Guo B."/>
            <person name="Mustafa N.S."/>
            <person name="Li S."/>
            <person name="Yun Q."/>
            <person name="Keller S.R."/>
            <person name="Mao J."/>
            <person name="Zhang R."/>
            <person name="Strauss S.H."/>
        </authorList>
    </citation>
    <scope>NUCLEOTIDE SEQUENCE</scope>
    <source>
        <strain evidence="2">GM15</strain>
        <tissue evidence="2">Leaf</tissue>
    </source>
</reference>
<gene>
    <name evidence="2" type="ORF">POTOM_035769</name>
</gene>
<dbReference type="PANTHER" id="PTHR43327:SF31">
    <property type="entry name" value="HYPERSENSITIVE-INDUCED RESPONSE PROTEIN 2"/>
    <property type="match status" value="1"/>
</dbReference>
<dbReference type="Pfam" id="PF01145">
    <property type="entry name" value="Band_7"/>
    <property type="match status" value="1"/>
</dbReference>